<evidence type="ECO:0000313" key="4">
    <source>
        <dbReference type="Proteomes" id="UP000249165"/>
    </source>
</evidence>
<proteinExistence type="predicted"/>
<dbReference type="InterPro" id="IPR001789">
    <property type="entry name" value="Sig_transdc_resp-reg_receiver"/>
</dbReference>
<feature type="domain" description="Response regulatory" evidence="2">
    <location>
        <begin position="18"/>
        <end position="136"/>
    </location>
</feature>
<feature type="modified residue" description="4-aspartylphosphate" evidence="1">
    <location>
        <position position="69"/>
    </location>
</feature>
<evidence type="ECO:0000256" key="1">
    <source>
        <dbReference type="PROSITE-ProRule" id="PRU00169"/>
    </source>
</evidence>
<sequence>MSTPPQLHAEQKTTKRMTALVLDDEEADRYRLMKICTKAGLDLAFDEAESVAEMEPMLDDTTYDIVFIDYHLGIATGQDALEYVLAHPRQMDAVAIMVTSVDRHDVIIQAMRTGCHDYLIKEELGIEALRKSVASAFERNLMRRAQTEDHARIADLEATLERIDDSLRPEMRRILSSLLRRIRSVAAQVHGGPLRLKHVEMEELCTAGLTTLDEVGQVCDANGRRVRLASKNSGDA</sequence>
<evidence type="ECO:0000259" key="2">
    <source>
        <dbReference type="PROSITE" id="PS50110"/>
    </source>
</evidence>
<dbReference type="Pfam" id="PF00072">
    <property type="entry name" value="Response_reg"/>
    <property type="match status" value="1"/>
</dbReference>
<protein>
    <submittedName>
        <fullName evidence="3">Response regulator receiver domain-containing protein</fullName>
    </submittedName>
</protein>
<dbReference type="EMBL" id="QLMG01000050">
    <property type="protein sequence ID" value="RAK11298.1"/>
    <property type="molecule type" value="Genomic_DNA"/>
</dbReference>
<reference evidence="3 4" key="1">
    <citation type="submission" date="2018-06" db="EMBL/GenBank/DDBJ databases">
        <title>Genomic Encyclopedia of Archaeal and Bacterial Type Strains, Phase II (KMG-II): from individual species to whole genera.</title>
        <authorList>
            <person name="Goeker M."/>
        </authorList>
    </citation>
    <scope>NUCLEOTIDE SEQUENCE [LARGE SCALE GENOMIC DNA]</scope>
    <source>
        <strain evidence="3 4">DSM 22011</strain>
    </source>
</reference>
<dbReference type="RefSeq" id="WP_009503086.1">
    <property type="nucleotide sequence ID" value="NZ_LIQE01000050.1"/>
</dbReference>
<evidence type="ECO:0000313" key="3">
    <source>
        <dbReference type="EMBL" id="RAK11298.1"/>
    </source>
</evidence>
<keyword evidence="1" id="KW-0597">Phosphoprotein</keyword>
<gene>
    <name evidence="3" type="ORF">ATI53_105023</name>
</gene>
<comment type="caution">
    <text evidence="3">The sequence shown here is derived from an EMBL/GenBank/DDBJ whole genome shotgun (WGS) entry which is preliminary data.</text>
</comment>
<dbReference type="Proteomes" id="UP000249165">
    <property type="component" value="Unassembled WGS sequence"/>
</dbReference>
<dbReference type="AlphaFoldDB" id="A0A327XQD8"/>
<organism evidence="3 4">
    <name type="scientific">Salipiger aestuarii</name>
    <dbReference type="NCBI Taxonomy" id="568098"/>
    <lineage>
        <taxon>Bacteria</taxon>
        <taxon>Pseudomonadati</taxon>
        <taxon>Pseudomonadota</taxon>
        <taxon>Alphaproteobacteria</taxon>
        <taxon>Rhodobacterales</taxon>
        <taxon>Roseobacteraceae</taxon>
        <taxon>Salipiger</taxon>
    </lineage>
</organism>
<keyword evidence="4" id="KW-1185">Reference proteome</keyword>
<accession>A0A327XQD8</accession>
<dbReference type="InterPro" id="IPR011006">
    <property type="entry name" value="CheY-like_superfamily"/>
</dbReference>
<dbReference type="Gene3D" id="3.40.50.2300">
    <property type="match status" value="1"/>
</dbReference>
<dbReference type="SMART" id="SM00448">
    <property type="entry name" value="REC"/>
    <property type="match status" value="1"/>
</dbReference>
<dbReference type="PROSITE" id="PS50110">
    <property type="entry name" value="RESPONSE_REGULATORY"/>
    <property type="match status" value="1"/>
</dbReference>
<dbReference type="SUPFAM" id="SSF52172">
    <property type="entry name" value="CheY-like"/>
    <property type="match status" value="1"/>
</dbReference>
<name>A0A327XQD8_9RHOB</name>
<dbReference type="GO" id="GO:0000160">
    <property type="term" value="P:phosphorelay signal transduction system"/>
    <property type="evidence" value="ECO:0007669"/>
    <property type="project" value="InterPro"/>
</dbReference>
<dbReference type="CDD" id="cd00156">
    <property type="entry name" value="REC"/>
    <property type="match status" value="1"/>
</dbReference>